<dbReference type="GO" id="GO:0003911">
    <property type="term" value="F:DNA ligase (NAD+) activity"/>
    <property type="evidence" value="ECO:0007669"/>
    <property type="project" value="UniProtKB-UniRule"/>
</dbReference>
<evidence type="ECO:0000256" key="5">
    <source>
        <dbReference type="ARBA" id="ARBA00022705"/>
    </source>
</evidence>
<feature type="binding site" evidence="15">
    <location>
        <begin position="83"/>
        <end position="84"/>
    </location>
    <ligand>
        <name>NAD(+)</name>
        <dbReference type="ChEBI" id="CHEBI:57540"/>
    </ligand>
</feature>
<dbReference type="PANTHER" id="PTHR23389:SF9">
    <property type="entry name" value="DNA LIGASE"/>
    <property type="match status" value="1"/>
</dbReference>
<dbReference type="GO" id="GO:0006281">
    <property type="term" value="P:DNA repair"/>
    <property type="evidence" value="ECO:0007669"/>
    <property type="project" value="UniProtKB-KW"/>
</dbReference>
<dbReference type="InterPro" id="IPR041663">
    <property type="entry name" value="DisA/LigA_HHH"/>
</dbReference>
<dbReference type="Gene3D" id="1.10.150.20">
    <property type="entry name" value="5' to 3' exonuclease, C-terminal subdomain"/>
    <property type="match status" value="2"/>
</dbReference>
<feature type="binding site" evidence="15">
    <location>
        <position position="136"/>
    </location>
    <ligand>
        <name>NAD(+)</name>
        <dbReference type="ChEBI" id="CHEBI:57540"/>
    </ligand>
</feature>
<evidence type="ECO:0000256" key="6">
    <source>
        <dbReference type="ARBA" id="ARBA00022723"/>
    </source>
</evidence>
<dbReference type="Pfam" id="PF01653">
    <property type="entry name" value="DNA_ligase_aden"/>
    <property type="match status" value="1"/>
</dbReference>
<feature type="binding site" evidence="15">
    <location>
        <position position="310"/>
    </location>
    <ligand>
        <name>NAD(+)</name>
        <dbReference type="ChEBI" id="CHEBI:57540"/>
    </ligand>
</feature>
<feature type="binding site" evidence="15">
    <location>
        <position position="170"/>
    </location>
    <ligand>
        <name>NAD(+)</name>
        <dbReference type="ChEBI" id="CHEBI:57540"/>
    </ligand>
</feature>
<dbReference type="SUPFAM" id="SSF50249">
    <property type="entry name" value="Nucleic acid-binding proteins"/>
    <property type="match status" value="1"/>
</dbReference>
<dbReference type="FunFam" id="1.10.150.20:FF:000006">
    <property type="entry name" value="DNA ligase"/>
    <property type="match status" value="1"/>
</dbReference>
<dbReference type="Pfam" id="PF03119">
    <property type="entry name" value="DNA_ligase_ZBD"/>
    <property type="match status" value="1"/>
</dbReference>
<evidence type="ECO:0000256" key="12">
    <source>
        <dbReference type="ARBA" id="ARBA00023211"/>
    </source>
</evidence>
<dbReference type="Gene3D" id="3.30.470.30">
    <property type="entry name" value="DNA ligase/mRNA capping enzyme"/>
    <property type="match status" value="1"/>
</dbReference>
<feature type="domain" description="BRCT" evidence="17">
    <location>
        <begin position="590"/>
        <end position="672"/>
    </location>
</feature>
<evidence type="ECO:0000256" key="13">
    <source>
        <dbReference type="ARBA" id="ARBA00034005"/>
    </source>
</evidence>
<keyword evidence="19" id="KW-1185">Reference proteome</keyword>
<evidence type="ECO:0000256" key="3">
    <source>
        <dbReference type="ARBA" id="ARBA00013308"/>
    </source>
</evidence>
<dbReference type="Gene3D" id="6.20.10.30">
    <property type="match status" value="1"/>
</dbReference>
<dbReference type="SUPFAM" id="SSF47781">
    <property type="entry name" value="RuvA domain 2-like"/>
    <property type="match status" value="1"/>
</dbReference>
<comment type="cofactor">
    <cofactor evidence="15">
        <name>Mg(2+)</name>
        <dbReference type="ChEBI" id="CHEBI:18420"/>
    </cofactor>
    <cofactor evidence="15">
        <name>Mn(2+)</name>
        <dbReference type="ChEBI" id="CHEBI:29035"/>
    </cofactor>
</comment>
<feature type="binding site" evidence="15">
    <location>
        <position position="113"/>
    </location>
    <ligand>
        <name>NAD(+)</name>
        <dbReference type="ChEBI" id="CHEBI:57540"/>
    </ligand>
</feature>
<feature type="binding site" evidence="15">
    <location>
        <position position="427"/>
    </location>
    <ligand>
        <name>Zn(2+)</name>
        <dbReference type="ChEBI" id="CHEBI:29105"/>
    </ligand>
</feature>
<dbReference type="Gene3D" id="3.40.50.10190">
    <property type="entry name" value="BRCT domain"/>
    <property type="match status" value="1"/>
</dbReference>
<dbReference type="Proteomes" id="UP001164726">
    <property type="component" value="Chromosome"/>
</dbReference>
<dbReference type="SUPFAM" id="SSF56091">
    <property type="entry name" value="DNA ligase/mRNA capping enzyme, catalytic domain"/>
    <property type="match status" value="1"/>
</dbReference>
<dbReference type="PROSITE" id="PS01056">
    <property type="entry name" value="DNA_LIGASE_N2"/>
    <property type="match status" value="1"/>
</dbReference>
<feature type="active site" description="N6-AMP-lysine intermediate" evidence="15">
    <location>
        <position position="115"/>
    </location>
</feature>
<evidence type="ECO:0000256" key="8">
    <source>
        <dbReference type="ARBA" id="ARBA00022833"/>
    </source>
</evidence>
<evidence type="ECO:0000313" key="19">
    <source>
        <dbReference type="Proteomes" id="UP001164726"/>
    </source>
</evidence>
<evidence type="ECO:0000313" key="18">
    <source>
        <dbReference type="EMBL" id="WAA12605.1"/>
    </source>
</evidence>
<keyword evidence="5 15" id="KW-0235">DNA replication</keyword>
<dbReference type="Pfam" id="PF00533">
    <property type="entry name" value="BRCT"/>
    <property type="match status" value="1"/>
</dbReference>
<dbReference type="Pfam" id="PF12826">
    <property type="entry name" value="HHH_2"/>
    <property type="match status" value="1"/>
</dbReference>
<protein>
    <recommendedName>
        <fullName evidence="3 15">DNA ligase</fullName>
        <ecNumber evidence="2 15">6.5.1.2</ecNumber>
    </recommendedName>
    <alternativeName>
        <fullName evidence="15">Polydeoxyribonucleotide synthase [NAD(+)]</fullName>
    </alternativeName>
</protein>
<dbReference type="InterPro" id="IPR001357">
    <property type="entry name" value="BRCT_dom"/>
</dbReference>
<dbReference type="FunFam" id="3.30.470.30:FF:000001">
    <property type="entry name" value="DNA ligase"/>
    <property type="match status" value="1"/>
</dbReference>
<dbReference type="InterPro" id="IPR013839">
    <property type="entry name" value="DNAligase_adenylation"/>
</dbReference>
<proteinExistence type="inferred from homology"/>
<keyword evidence="9 15" id="KW-0460">Magnesium</keyword>
<dbReference type="CDD" id="cd00114">
    <property type="entry name" value="LIGANc"/>
    <property type="match status" value="1"/>
</dbReference>
<dbReference type="GO" id="GO:0046872">
    <property type="term" value="F:metal ion binding"/>
    <property type="evidence" value="ECO:0007669"/>
    <property type="project" value="UniProtKB-KW"/>
</dbReference>
<feature type="binding site" evidence="15">
    <location>
        <position position="404"/>
    </location>
    <ligand>
        <name>Zn(2+)</name>
        <dbReference type="ChEBI" id="CHEBI:29105"/>
    </ligand>
</feature>
<dbReference type="FunFam" id="1.10.150.20:FF:000007">
    <property type="entry name" value="DNA ligase"/>
    <property type="match status" value="1"/>
</dbReference>
<dbReference type="InterPro" id="IPR004150">
    <property type="entry name" value="NAD_DNA_ligase_OB"/>
</dbReference>
<feature type="binding site" evidence="15">
    <location>
        <begin position="34"/>
        <end position="38"/>
    </location>
    <ligand>
        <name>NAD(+)</name>
        <dbReference type="ChEBI" id="CHEBI:57540"/>
    </ligand>
</feature>
<dbReference type="InterPro" id="IPR003583">
    <property type="entry name" value="Hlx-hairpin-Hlx_DNA-bd_motif"/>
</dbReference>
<dbReference type="EMBL" id="CP106877">
    <property type="protein sequence ID" value="WAA12605.1"/>
    <property type="molecule type" value="Genomic_DNA"/>
</dbReference>
<evidence type="ECO:0000256" key="14">
    <source>
        <dbReference type="ARBA" id="ARBA00060881"/>
    </source>
</evidence>
<dbReference type="SMART" id="SM00292">
    <property type="entry name" value="BRCT"/>
    <property type="match status" value="1"/>
</dbReference>
<comment type="similarity">
    <text evidence="14 15">Belongs to the NAD-dependent DNA ligase family. LigA subfamily.</text>
</comment>
<dbReference type="KEGG" id="fhl:OE105_00170"/>
<name>A0A9E8M0C8_9BACI</name>
<reference evidence="18" key="1">
    <citation type="submission" date="2022-09" db="EMBL/GenBank/DDBJ databases">
        <title>Complete Genomes of Fervidibacillus albus and Fervidibacillus halotolerans isolated from tidal flat sediments.</title>
        <authorList>
            <person name="Kwon K.K."/>
            <person name="Yang S.-H."/>
            <person name="Park M.J."/>
            <person name="Oh H.-M."/>
        </authorList>
    </citation>
    <scope>NUCLEOTIDE SEQUENCE</scope>
    <source>
        <strain evidence="18">MEBiC13594</strain>
    </source>
</reference>
<dbReference type="SMART" id="SM00532">
    <property type="entry name" value="LIGANc"/>
    <property type="match status" value="1"/>
</dbReference>
<dbReference type="EC" id="6.5.1.2" evidence="2 15"/>
<evidence type="ECO:0000256" key="7">
    <source>
        <dbReference type="ARBA" id="ARBA00022763"/>
    </source>
</evidence>
<dbReference type="GO" id="GO:0003677">
    <property type="term" value="F:DNA binding"/>
    <property type="evidence" value="ECO:0007669"/>
    <property type="project" value="InterPro"/>
</dbReference>
<dbReference type="Gene3D" id="1.10.287.610">
    <property type="entry name" value="Helix hairpin bin"/>
    <property type="match status" value="1"/>
</dbReference>
<dbReference type="InterPro" id="IPR033136">
    <property type="entry name" value="DNA_ligase_CS"/>
</dbReference>
<evidence type="ECO:0000259" key="17">
    <source>
        <dbReference type="PROSITE" id="PS50172"/>
    </source>
</evidence>
<dbReference type="PROSITE" id="PS01055">
    <property type="entry name" value="DNA_LIGASE_N1"/>
    <property type="match status" value="1"/>
</dbReference>
<dbReference type="FunFam" id="2.40.50.140:FF:000012">
    <property type="entry name" value="DNA ligase"/>
    <property type="match status" value="1"/>
</dbReference>
<dbReference type="Pfam" id="PF14520">
    <property type="entry name" value="HHH_5"/>
    <property type="match status" value="1"/>
</dbReference>
<gene>
    <name evidence="15 18" type="primary">ligA</name>
    <name evidence="18" type="ORF">OE105_00170</name>
</gene>
<accession>A0A9E8M0C8</accession>
<dbReference type="Gene3D" id="2.40.50.140">
    <property type="entry name" value="Nucleic acid-binding proteins"/>
    <property type="match status" value="1"/>
</dbReference>
<evidence type="ECO:0000256" key="9">
    <source>
        <dbReference type="ARBA" id="ARBA00022842"/>
    </source>
</evidence>
<dbReference type="InterPro" id="IPR001679">
    <property type="entry name" value="DNA_ligase"/>
</dbReference>
<dbReference type="NCBIfam" id="TIGR00575">
    <property type="entry name" value="dnlj"/>
    <property type="match status" value="1"/>
</dbReference>
<dbReference type="HAMAP" id="MF_01588">
    <property type="entry name" value="DNA_ligase_A"/>
    <property type="match status" value="1"/>
</dbReference>
<dbReference type="NCBIfam" id="NF005932">
    <property type="entry name" value="PRK07956.1"/>
    <property type="match status" value="1"/>
</dbReference>
<dbReference type="InterPro" id="IPR036420">
    <property type="entry name" value="BRCT_dom_sf"/>
</dbReference>
<keyword evidence="4 15" id="KW-0436">Ligase</keyword>
<dbReference type="InterPro" id="IPR010994">
    <property type="entry name" value="RuvA_2-like"/>
</dbReference>
<comment type="catalytic activity">
    <reaction evidence="13 15 16">
        <text>NAD(+) + (deoxyribonucleotide)n-3'-hydroxyl + 5'-phospho-(deoxyribonucleotide)m = (deoxyribonucleotide)n+m + AMP + beta-nicotinamide D-nucleotide.</text>
        <dbReference type="EC" id="6.5.1.2"/>
    </reaction>
</comment>
<dbReference type="GO" id="GO:0005829">
    <property type="term" value="C:cytosol"/>
    <property type="evidence" value="ECO:0007669"/>
    <property type="project" value="TreeGrafter"/>
</dbReference>
<dbReference type="InterPro" id="IPR004149">
    <property type="entry name" value="Znf_DNAligase_C4"/>
</dbReference>
<evidence type="ECO:0000256" key="15">
    <source>
        <dbReference type="HAMAP-Rule" id="MF_01588"/>
    </source>
</evidence>
<dbReference type="SMART" id="SM00278">
    <property type="entry name" value="HhH1"/>
    <property type="match status" value="3"/>
</dbReference>
<dbReference type="FunFam" id="1.10.287.610:FF:000002">
    <property type="entry name" value="DNA ligase"/>
    <property type="match status" value="1"/>
</dbReference>
<dbReference type="CDD" id="cd17748">
    <property type="entry name" value="BRCT_DNA_ligase_like"/>
    <property type="match status" value="1"/>
</dbReference>
<feature type="binding site" evidence="15">
    <location>
        <position position="407"/>
    </location>
    <ligand>
        <name>Zn(2+)</name>
        <dbReference type="ChEBI" id="CHEBI:29105"/>
    </ligand>
</feature>
<dbReference type="SUPFAM" id="SSF52113">
    <property type="entry name" value="BRCT domain"/>
    <property type="match status" value="1"/>
</dbReference>
<dbReference type="RefSeq" id="WP_275420741.1">
    <property type="nucleotide sequence ID" value="NZ_CP106877.1"/>
</dbReference>
<dbReference type="InterPro" id="IPR013840">
    <property type="entry name" value="DNAligase_N"/>
</dbReference>
<dbReference type="InterPro" id="IPR012340">
    <property type="entry name" value="NA-bd_OB-fold"/>
</dbReference>
<keyword evidence="10 15" id="KW-0520">NAD</keyword>
<sequence>MNFHEAEKRVKELHRLLNQYGYEYYVLDQPTVPDAEYDRLMQELISLEEKFPELKTPYSPTQRVGGDVLEGFSKVEHSIPMLSLANAFNEGDLRDFDRRVRQTIGEDLSYVCELKIDGLAVSLKYETGIFVQGSTRGDGFVGEDITANLRTVKSIPLQLKEEVTIEVRGEVFMPKKSFVALNKQREEMGADLFANPRNAAAGSLRQLDPKIAAERNLDIFLYAIGEHEGKTIKTHSEGLDYLDSLGLKTNKERRLCQSIDEVLDYITQWQEKRPELPYEIDGIVIKVNRYDQQTRLGSTAKSPRWAIAYKFPPEEVVTKLIDIELNVGRTGVVTPTAILEPVRVAGTTVQRASLHNEDLIREKDIRIGDAVVVKKAGDIIPEVVKPIIERRTGEEKVFSMPKQCPECGSELVRLDEEVALRCMNPKCPAQIREGLIHFVSRNAMNIEGLGERVITQLFSEKLIRDVADIYNLKREQLIQLERMGEKSVSNLLFSIEASKNNSLERLLFGLGIRHVGSKAAKILAEKYGHIDRLMEATEEELQSIHEVGEKMANSVVTYFQMPQVKELIKKLRASGVNLEYKGPKKDEGKIIESVLTGKTVVLTGKLEQLTRNEAKEQLELMGAKVTGSVSKKTDIVIAGFDAGSKLTKAQDLGIEIWDEKRLLMELNRRESE</sequence>
<feature type="binding site" evidence="15">
    <location>
        <position position="286"/>
    </location>
    <ligand>
        <name>NAD(+)</name>
        <dbReference type="ChEBI" id="CHEBI:57540"/>
    </ligand>
</feature>
<evidence type="ECO:0000256" key="4">
    <source>
        <dbReference type="ARBA" id="ARBA00022598"/>
    </source>
</evidence>
<comment type="function">
    <text evidence="1 15">DNA ligase that catalyzes the formation of phosphodiester linkages between 5'-phosphoryl and 3'-hydroxyl groups in double-stranded DNA using NAD as a coenzyme and as the energy source for the reaction. It is essential for DNA replication and repair of damaged DNA.</text>
</comment>
<keyword evidence="11 15" id="KW-0234">DNA repair</keyword>
<feature type="binding site" evidence="15">
    <location>
        <position position="422"/>
    </location>
    <ligand>
        <name>Zn(2+)</name>
        <dbReference type="ChEBI" id="CHEBI:29105"/>
    </ligand>
</feature>
<keyword evidence="12 15" id="KW-0464">Manganese</keyword>
<dbReference type="AlphaFoldDB" id="A0A9E8M0C8"/>
<dbReference type="PROSITE" id="PS50172">
    <property type="entry name" value="BRCT"/>
    <property type="match status" value="1"/>
</dbReference>
<evidence type="ECO:0000256" key="1">
    <source>
        <dbReference type="ARBA" id="ARBA00004067"/>
    </source>
</evidence>
<dbReference type="Pfam" id="PF03120">
    <property type="entry name" value="OB_DNA_ligase"/>
    <property type="match status" value="1"/>
</dbReference>
<evidence type="ECO:0000256" key="10">
    <source>
        <dbReference type="ARBA" id="ARBA00023027"/>
    </source>
</evidence>
<dbReference type="PANTHER" id="PTHR23389">
    <property type="entry name" value="CHROMOSOME TRANSMISSION FIDELITY FACTOR 18"/>
    <property type="match status" value="1"/>
</dbReference>
<dbReference type="PIRSF" id="PIRSF001604">
    <property type="entry name" value="LigA"/>
    <property type="match status" value="1"/>
</dbReference>
<evidence type="ECO:0000256" key="16">
    <source>
        <dbReference type="RuleBase" id="RU000618"/>
    </source>
</evidence>
<keyword evidence="8 15" id="KW-0862">Zinc</keyword>
<organism evidence="18 19">
    <name type="scientific">Fervidibacillus halotolerans</name>
    <dbReference type="NCBI Taxonomy" id="2980027"/>
    <lineage>
        <taxon>Bacteria</taxon>
        <taxon>Bacillati</taxon>
        <taxon>Bacillota</taxon>
        <taxon>Bacilli</taxon>
        <taxon>Bacillales</taxon>
        <taxon>Bacillaceae</taxon>
        <taxon>Fervidibacillus</taxon>
    </lineage>
</organism>
<dbReference type="GO" id="GO:0006260">
    <property type="term" value="P:DNA replication"/>
    <property type="evidence" value="ECO:0007669"/>
    <property type="project" value="UniProtKB-KW"/>
</dbReference>
<keyword evidence="7 15" id="KW-0227">DNA damage</keyword>
<evidence type="ECO:0000256" key="2">
    <source>
        <dbReference type="ARBA" id="ARBA00012722"/>
    </source>
</evidence>
<keyword evidence="6 15" id="KW-0479">Metal-binding</keyword>
<dbReference type="InterPro" id="IPR018239">
    <property type="entry name" value="DNA_ligase_AS"/>
</dbReference>
<evidence type="ECO:0000256" key="11">
    <source>
        <dbReference type="ARBA" id="ARBA00023204"/>
    </source>
</evidence>